<evidence type="ECO:0000313" key="8">
    <source>
        <dbReference type="WBParaSite" id="DME_0000153401-mRNA-1"/>
    </source>
</evidence>
<dbReference type="Proteomes" id="UP000274756">
    <property type="component" value="Unassembled WGS sequence"/>
</dbReference>
<dbReference type="InterPro" id="IPR023214">
    <property type="entry name" value="HAD_sf"/>
</dbReference>
<evidence type="ECO:0000313" key="5">
    <source>
        <dbReference type="EMBL" id="VDN55921.1"/>
    </source>
</evidence>
<keyword evidence="3" id="KW-0378">Hydrolase</keyword>
<keyword evidence="4" id="KW-0460">Magnesium</keyword>
<dbReference type="Proteomes" id="UP000038040">
    <property type="component" value="Unplaced"/>
</dbReference>
<dbReference type="PANTHER" id="PTHR12103">
    <property type="entry name" value="5'-NUCLEOTIDASE DOMAIN-CONTAINING"/>
    <property type="match status" value="1"/>
</dbReference>
<dbReference type="EMBL" id="UYYG01001153">
    <property type="protein sequence ID" value="VDN55921.1"/>
    <property type="molecule type" value="Genomic_DNA"/>
</dbReference>
<dbReference type="Gene3D" id="3.40.50.1000">
    <property type="entry name" value="HAD superfamily/HAD-like"/>
    <property type="match status" value="1"/>
</dbReference>
<gene>
    <name evidence="5" type="ORF">DME_LOCUS5894</name>
</gene>
<reference evidence="8" key="1">
    <citation type="submission" date="2017-02" db="UniProtKB">
        <authorList>
            <consortium name="WormBaseParasite"/>
        </authorList>
    </citation>
    <scope>IDENTIFICATION</scope>
</reference>
<reference evidence="5 7" key="2">
    <citation type="submission" date="2018-11" db="EMBL/GenBank/DDBJ databases">
        <authorList>
            <consortium name="Pathogen Informatics"/>
        </authorList>
    </citation>
    <scope>NUCLEOTIDE SEQUENCE [LARGE SCALE GENOMIC DNA]</scope>
</reference>
<evidence type="ECO:0000256" key="2">
    <source>
        <dbReference type="ARBA" id="ARBA00022723"/>
    </source>
</evidence>
<dbReference type="AlphaFoldDB" id="A0A0N4U443"/>
<keyword evidence="2" id="KW-0479">Metal-binding</keyword>
<dbReference type="WBParaSite" id="DME_0000153401-mRNA-1">
    <property type="protein sequence ID" value="DME_0000153401-mRNA-1"/>
    <property type="gene ID" value="DME_0000153401"/>
</dbReference>
<dbReference type="SUPFAM" id="SSF56784">
    <property type="entry name" value="HAD-like"/>
    <property type="match status" value="1"/>
</dbReference>
<evidence type="ECO:0000313" key="6">
    <source>
        <dbReference type="Proteomes" id="UP000038040"/>
    </source>
</evidence>
<evidence type="ECO:0000256" key="4">
    <source>
        <dbReference type="ARBA" id="ARBA00022842"/>
    </source>
</evidence>
<dbReference type="PANTHER" id="PTHR12103:SF12">
    <property type="entry name" value="FI20020P1"/>
    <property type="match status" value="1"/>
</dbReference>
<protein>
    <submittedName>
        <fullName evidence="8">5'-nucleotidase domain-containing protein 3</fullName>
    </submittedName>
</protein>
<proteinExistence type="inferred from homology"/>
<evidence type="ECO:0000313" key="7">
    <source>
        <dbReference type="Proteomes" id="UP000274756"/>
    </source>
</evidence>
<accession>A0A0N4U443</accession>
<comment type="similarity">
    <text evidence="1">Belongs to the 5'(3')-deoxyribonucleotidase family.</text>
</comment>
<dbReference type="GO" id="GO:0008253">
    <property type="term" value="F:5'-nucleotidase activity"/>
    <property type="evidence" value="ECO:0007669"/>
    <property type="project" value="TreeGrafter"/>
</dbReference>
<sequence>MTRRSFCDLSITADRLRKIYERQKNLSFQSTVIEDINPRNVFCNSALDLKKTKIYGFDYDYTLAIYKTSLNKLIYDLAMGRLIKHFKYPKQLLDIPYDPNFAIRGLHYDIENSCLLKRRELMQLSDLFSLPWAGLLSTVVQYFDENSIDFDPSCTFEDIEASVRYIHSTGLMHNTVMHNLKEYVHKNIGLKEYLSRLVDKGKKNRGMCYMLDENWRDYFECIVVMAKKPIFFKGRAPFRLYHENDDSLSYEKVTFLRKGTIYAGGNIQTLSLQPFFEGKEVLYFGDHIYVDLADPVLSLGWHTAAIVPELAREIRLQNDPKYRCAVIWLQSLTSLIENYQNSVTRDREVANLITAWLNERRIIRQRIKEMFNPQFGSMFRTYHNMSYFSRRLNRLSHIYTSRLPNMLRYSDNHVFFPQRNALPHELQMFNIPEFTEKVNQ</sequence>
<dbReference type="GO" id="GO:0046872">
    <property type="term" value="F:metal ion binding"/>
    <property type="evidence" value="ECO:0007669"/>
    <property type="project" value="UniProtKB-KW"/>
</dbReference>
<evidence type="ECO:0000256" key="1">
    <source>
        <dbReference type="ARBA" id="ARBA00009589"/>
    </source>
</evidence>
<dbReference type="Pfam" id="PF05761">
    <property type="entry name" value="5_nucleotid"/>
    <property type="match status" value="2"/>
</dbReference>
<dbReference type="InterPro" id="IPR008380">
    <property type="entry name" value="HAD-SF_hydro_IG_5-nucl"/>
</dbReference>
<dbReference type="STRING" id="318479.A0A0N4U443"/>
<dbReference type="InterPro" id="IPR036412">
    <property type="entry name" value="HAD-like_sf"/>
</dbReference>
<evidence type="ECO:0000256" key="3">
    <source>
        <dbReference type="ARBA" id="ARBA00022801"/>
    </source>
</evidence>
<organism evidence="6 8">
    <name type="scientific">Dracunculus medinensis</name>
    <name type="common">Guinea worm</name>
    <dbReference type="NCBI Taxonomy" id="318479"/>
    <lineage>
        <taxon>Eukaryota</taxon>
        <taxon>Metazoa</taxon>
        <taxon>Ecdysozoa</taxon>
        <taxon>Nematoda</taxon>
        <taxon>Chromadorea</taxon>
        <taxon>Rhabditida</taxon>
        <taxon>Spirurina</taxon>
        <taxon>Dracunculoidea</taxon>
        <taxon>Dracunculidae</taxon>
        <taxon>Dracunculus</taxon>
    </lineage>
</organism>
<dbReference type="OrthoDB" id="409330at2759"/>
<name>A0A0N4U443_DRAME</name>
<keyword evidence="7" id="KW-1185">Reference proteome</keyword>